<dbReference type="AlphaFoldDB" id="A0AAE0KWF8"/>
<sequence>MPCQLRCLPGCQARLSSKRPVERRRSTNLGKKQRQKQNRIIVSALDHGFDKNLGLDINPRWEGLREISPRFRGLLLLNCLTVLFGSNMTVLKDVEEALSATDLAAVRFTLAAFALLPLLPRALEDRGLRRAGGELGVWLGTAYLTQAVGLASTGASRAAFISSFMVIVVPMLAGLYGAKIKKSTWVAALLALLGVGLLETGGEPPAVGDLWMLLSAVLFGVHIFRSEAYAHLVEEDTTLNLIALQVSVIAAISTAAAVVSHGTNSADIDLSFHGVADVWRMVQGLPWPQLLYTGLFTSAGCLWLEVKALRDVSAADAAMVYSMEPLWGAFFAWLLLGEHLTVQGWVGAMFIMSGSLVSQLGGEKKAEPMATVAEHVEPTTMDTSPATCSMASDFEDERQRRALMRQYGGPRSSAARGQ</sequence>
<feature type="transmembrane region" description="Helical" evidence="7">
    <location>
        <begin position="318"/>
        <end position="336"/>
    </location>
</feature>
<accession>A0AAE0KWF8</accession>
<feature type="transmembrane region" description="Helical" evidence="7">
    <location>
        <begin position="237"/>
        <end position="259"/>
    </location>
</feature>
<dbReference type="Proteomes" id="UP001190700">
    <property type="component" value="Unassembled WGS sequence"/>
</dbReference>
<name>A0AAE0KWF8_9CHLO</name>
<evidence type="ECO:0000256" key="7">
    <source>
        <dbReference type="SAM" id="Phobius"/>
    </source>
</evidence>
<dbReference type="InterPro" id="IPR037185">
    <property type="entry name" value="EmrE-like"/>
</dbReference>
<dbReference type="InterPro" id="IPR000620">
    <property type="entry name" value="EamA_dom"/>
</dbReference>
<feature type="transmembrane region" description="Helical" evidence="7">
    <location>
        <begin position="208"/>
        <end position="225"/>
    </location>
</feature>
<dbReference type="Pfam" id="PF00892">
    <property type="entry name" value="EamA"/>
    <property type="match status" value="2"/>
</dbReference>
<evidence type="ECO:0000256" key="2">
    <source>
        <dbReference type="ARBA" id="ARBA00007635"/>
    </source>
</evidence>
<comment type="similarity">
    <text evidence="2">Belongs to the drug/metabolite transporter (DMT) superfamily. Plant drug/metabolite exporter (P-DME) (TC 2.A.7.4) family.</text>
</comment>
<feature type="transmembrane region" description="Helical" evidence="7">
    <location>
        <begin position="158"/>
        <end position="178"/>
    </location>
</feature>
<organism evidence="9 10">
    <name type="scientific">Cymbomonas tetramitiformis</name>
    <dbReference type="NCBI Taxonomy" id="36881"/>
    <lineage>
        <taxon>Eukaryota</taxon>
        <taxon>Viridiplantae</taxon>
        <taxon>Chlorophyta</taxon>
        <taxon>Pyramimonadophyceae</taxon>
        <taxon>Pyramimonadales</taxon>
        <taxon>Pyramimonadaceae</taxon>
        <taxon>Cymbomonas</taxon>
    </lineage>
</organism>
<comment type="caution">
    <text evidence="9">The sequence shown here is derived from an EMBL/GenBank/DDBJ whole genome shotgun (WGS) entry which is preliminary data.</text>
</comment>
<evidence type="ECO:0000313" key="9">
    <source>
        <dbReference type="EMBL" id="KAK3263298.1"/>
    </source>
</evidence>
<keyword evidence="3" id="KW-1003">Cell membrane</keyword>
<evidence type="ECO:0000259" key="8">
    <source>
        <dbReference type="Pfam" id="PF00892"/>
    </source>
</evidence>
<keyword evidence="4 7" id="KW-0812">Transmembrane</keyword>
<feature type="transmembrane region" description="Helical" evidence="7">
    <location>
        <begin position="289"/>
        <end position="306"/>
    </location>
</feature>
<dbReference type="GO" id="GO:0005886">
    <property type="term" value="C:plasma membrane"/>
    <property type="evidence" value="ECO:0007669"/>
    <property type="project" value="UniProtKB-SubCell"/>
</dbReference>
<dbReference type="PANTHER" id="PTHR42920:SF26">
    <property type="entry name" value="OS03G0707200 PROTEIN"/>
    <property type="match status" value="1"/>
</dbReference>
<comment type="subcellular location">
    <subcellularLocation>
        <location evidence="1">Cell membrane</location>
        <topology evidence="1">Multi-pass membrane protein</topology>
    </subcellularLocation>
</comment>
<dbReference type="PANTHER" id="PTHR42920">
    <property type="entry name" value="OS03G0707200 PROTEIN-RELATED"/>
    <property type="match status" value="1"/>
</dbReference>
<feature type="transmembrane region" description="Helical" evidence="7">
    <location>
        <begin position="185"/>
        <end position="202"/>
    </location>
</feature>
<keyword evidence="6 7" id="KW-0472">Membrane</keyword>
<evidence type="ECO:0000313" key="10">
    <source>
        <dbReference type="Proteomes" id="UP001190700"/>
    </source>
</evidence>
<evidence type="ECO:0000256" key="6">
    <source>
        <dbReference type="ARBA" id="ARBA00023136"/>
    </source>
</evidence>
<evidence type="ECO:0000256" key="5">
    <source>
        <dbReference type="ARBA" id="ARBA00022989"/>
    </source>
</evidence>
<proteinExistence type="inferred from homology"/>
<evidence type="ECO:0000256" key="3">
    <source>
        <dbReference type="ARBA" id="ARBA00022475"/>
    </source>
</evidence>
<reference evidence="9 10" key="1">
    <citation type="journal article" date="2015" name="Genome Biol. Evol.">
        <title>Comparative Genomics of a Bacterivorous Green Alga Reveals Evolutionary Causalities and Consequences of Phago-Mixotrophic Mode of Nutrition.</title>
        <authorList>
            <person name="Burns J.A."/>
            <person name="Paasch A."/>
            <person name="Narechania A."/>
            <person name="Kim E."/>
        </authorList>
    </citation>
    <scope>NUCLEOTIDE SEQUENCE [LARGE SCALE GENOMIC DNA]</scope>
    <source>
        <strain evidence="9 10">PLY_AMNH</strain>
    </source>
</reference>
<evidence type="ECO:0000256" key="4">
    <source>
        <dbReference type="ARBA" id="ARBA00022692"/>
    </source>
</evidence>
<feature type="domain" description="EamA" evidence="8">
    <location>
        <begin position="208"/>
        <end position="357"/>
    </location>
</feature>
<evidence type="ECO:0000256" key="1">
    <source>
        <dbReference type="ARBA" id="ARBA00004651"/>
    </source>
</evidence>
<dbReference type="SUPFAM" id="SSF103481">
    <property type="entry name" value="Multidrug resistance efflux transporter EmrE"/>
    <property type="match status" value="2"/>
</dbReference>
<dbReference type="EMBL" id="LGRX02015571">
    <property type="protein sequence ID" value="KAK3263298.1"/>
    <property type="molecule type" value="Genomic_DNA"/>
</dbReference>
<feature type="domain" description="EamA" evidence="8">
    <location>
        <begin position="72"/>
        <end position="198"/>
    </location>
</feature>
<gene>
    <name evidence="9" type="ORF">CYMTET_27888</name>
</gene>
<keyword evidence="10" id="KW-1185">Reference proteome</keyword>
<dbReference type="InterPro" id="IPR051258">
    <property type="entry name" value="Diverse_Substrate_Transporter"/>
</dbReference>
<keyword evidence="5 7" id="KW-1133">Transmembrane helix</keyword>
<protein>
    <recommendedName>
        <fullName evidence="8">EamA domain-containing protein</fullName>
    </recommendedName>
</protein>